<keyword evidence="8" id="KW-1185">Reference proteome</keyword>
<dbReference type="InterPro" id="IPR036390">
    <property type="entry name" value="WH_DNA-bd_sf"/>
</dbReference>
<keyword evidence="2" id="KW-0805">Transcription regulation</keyword>
<dbReference type="Pfam" id="PF03466">
    <property type="entry name" value="LysR_substrate"/>
    <property type="match status" value="1"/>
</dbReference>
<evidence type="ECO:0000259" key="6">
    <source>
        <dbReference type="PROSITE" id="PS50931"/>
    </source>
</evidence>
<gene>
    <name evidence="7" type="ORF">GT347_22615</name>
</gene>
<dbReference type="AlphaFoldDB" id="A0A857JBI4"/>
<evidence type="ECO:0000256" key="2">
    <source>
        <dbReference type="ARBA" id="ARBA00023015"/>
    </source>
</evidence>
<dbReference type="PROSITE" id="PS50931">
    <property type="entry name" value="HTH_LYSR"/>
    <property type="match status" value="1"/>
</dbReference>
<dbReference type="InterPro" id="IPR000847">
    <property type="entry name" value="LysR_HTH_N"/>
</dbReference>
<comment type="similarity">
    <text evidence="1">Belongs to the LysR transcriptional regulatory family.</text>
</comment>
<dbReference type="GO" id="GO:0003677">
    <property type="term" value="F:DNA binding"/>
    <property type="evidence" value="ECO:0007669"/>
    <property type="project" value="UniProtKB-KW"/>
</dbReference>
<dbReference type="PANTHER" id="PTHR30293">
    <property type="entry name" value="TRANSCRIPTIONAL REGULATORY PROTEIN NAC-RELATED"/>
    <property type="match status" value="1"/>
</dbReference>
<dbReference type="Proteomes" id="UP000464787">
    <property type="component" value="Chromosome"/>
</dbReference>
<keyword evidence="5" id="KW-0804">Transcription</keyword>
<evidence type="ECO:0000313" key="7">
    <source>
        <dbReference type="EMBL" id="QHJ00522.1"/>
    </source>
</evidence>
<dbReference type="Pfam" id="PF00126">
    <property type="entry name" value="HTH_1"/>
    <property type="match status" value="1"/>
</dbReference>
<evidence type="ECO:0000256" key="3">
    <source>
        <dbReference type="ARBA" id="ARBA00023125"/>
    </source>
</evidence>
<dbReference type="Gene3D" id="1.10.10.10">
    <property type="entry name" value="Winged helix-like DNA-binding domain superfamily/Winged helix DNA-binding domain"/>
    <property type="match status" value="1"/>
</dbReference>
<feature type="domain" description="HTH lysR-type" evidence="6">
    <location>
        <begin position="9"/>
        <end position="66"/>
    </location>
</feature>
<evidence type="ECO:0000313" key="8">
    <source>
        <dbReference type="Proteomes" id="UP000464787"/>
    </source>
</evidence>
<dbReference type="GO" id="GO:2000142">
    <property type="term" value="P:regulation of DNA-templated transcription initiation"/>
    <property type="evidence" value="ECO:0007669"/>
    <property type="project" value="TreeGrafter"/>
</dbReference>
<keyword evidence="4" id="KW-0010">Activator</keyword>
<dbReference type="KEGG" id="xyk:GT347_22615"/>
<evidence type="ECO:0000256" key="1">
    <source>
        <dbReference type="ARBA" id="ARBA00009437"/>
    </source>
</evidence>
<name>A0A857JBI4_9BURK</name>
<dbReference type="PANTHER" id="PTHR30293:SF0">
    <property type="entry name" value="NITROGEN ASSIMILATION REGULATORY PROTEIN NAC"/>
    <property type="match status" value="1"/>
</dbReference>
<reference evidence="7 8" key="1">
    <citation type="submission" date="2020-01" db="EMBL/GenBank/DDBJ databases">
        <title>Genome sequencing of strain KACC 21265.</title>
        <authorList>
            <person name="Heo J."/>
            <person name="Kim S.-J."/>
            <person name="Kim J.-S."/>
            <person name="Hong S.-B."/>
            <person name="Kwon S.-W."/>
        </authorList>
    </citation>
    <scope>NUCLEOTIDE SEQUENCE [LARGE SCALE GENOMIC DNA]</scope>
    <source>
        <strain evidence="7 8">KACC 21265</strain>
    </source>
</reference>
<dbReference type="InterPro" id="IPR005119">
    <property type="entry name" value="LysR_subst-bd"/>
</dbReference>
<accession>A0A857JBI4</accession>
<evidence type="ECO:0000256" key="5">
    <source>
        <dbReference type="ARBA" id="ARBA00023163"/>
    </source>
</evidence>
<organism evidence="7 8">
    <name type="scientific">Xylophilus rhododendri</name>
    <dbReference type="NCBI Taxonomy" id="2697032"/>
    <lineage>
        <taxon>Bacteria</taxon>
        <taxon>Pseudomonadati</taxon>
        <taxon>Pseudomonadota</taxon>
        <taxon>Betaproteobacteria</taxon>
        <taxon>Burkholderiales</taxon>
        <taxon>Xylophilus</taxon>
    </lineage>
</organism>
<dbReference type="SUPFAM" id="SSF46785">
    <property type="entry name" value="Winged helix' DNA-binding domain"/>
    <property type="match status" value="1"/>
</dbReference>
<dbReference type="GO" id="GO:0003700">
    <property type="term" value="F:DNA-binding transcription factor activity"/>
    <property type="evidence" value="ECO:0007669"/>
    <property type="project" value="InterPro"/>
</dbReference>
<dbReference type="InterPro" id="IPR036388">
    <property type="entry name" value="WH-like_DNA-bd_sf"/>
</dbReference>
<keyword evidence="3" id="KW-0238">DNA-binding</keyword>
<sequence>MSTKTDPHWDLSHLQLFAQIVAEGSLTRVAALVGSPQPAVSRRLARFEAECGGKLFLRTGRGLQLSDLGQRILPRAQAVLREAENLSRDIVSGAAEPAGEVRLGLLPSLCDVLLVPLFDELRLRFPGVVLRMQEGSAGHVEQWLSSGAVDLGVTLRYGSRKSSEFELLCDVEAYLTGAPDSLLTRNPQVPFKALGGAPLILPSAPSSTRLLLEQLARKHEVVLNVVAEADSTQIQQALASCGKAYAIASGHSVAGIPANRPMRTSLIVEPQIQRQLVLGRTPARPASRAAREVGSLIRRVIDKHMPRAV</sequence>
<dbReference type="SUPFAM" id="SSF53850">
    <property type="entry name" value="Periplasmic binding protein-like II"/>
    <property type="match status" value="1"/>
</dbReference>
<proteinExistence type="inferred from homology"/>
<evidence type="ECO:0000256" key="4">
    <source>
        <dbReference type="ARBA" id="ARBA00023159"/>
    </source>
</evidence>
<dbReference type="EMBL" id="CP047650">
    <property type="protein sequence ID" value="QHJ00522.1"/>
    <property type="molecule type" value="Genomic_DNA"/>
</dbReference>
<protein>
    <submittedName>
        <fullName evidence="7">LysR family transcriptional regulator</fullName>
    </submittedName>
</protein>
<dbReference type="RefSeq" id="WP_160554332.1">
    <property type="nucleotide sequence ID" value="NZ_CP047650.1"/>
</dbReference>
<dbReference type="Gene3D" id="3.40.190.290">
    <property type="match status" value="1"/>
</dbReference>